<dbReference type="GO" id="GO:0043186">
    <property type="term" value="C:P granule"/>
    <property type="evidence" value="ECO:0007669"/>
    <property type="project" value="TreeGrafter"/>
</dbReference>
<dbReference type="SUPFAM" id="SSF48452">
    <property type="entry name" value="TPR-like"/>
    <property type="match status" value="1"/>
</dbReference>
<feature type="compositionally biased region" description="Polar residues" evidence="5">
    <location>
        <begin position="1486"/>
        <end position="1498"/>
    </location>
</feature>
<dbReference type="InterPro" id="IPR011990">
    <property type="entry name" value="TPR-like_helical_dom_sf"/>
</dbReference>
<dbReference type="GO" id="GO:0035194">
    <property type="term" value="P:regulatory ncRNA-mediated post-transcriptional gene silencing"/>
    <property type="evidence" value="ECO:0007669"/>
    <property type="project" value="TreeGrafter"/>
</dbReference>
<evidence type="ECO:0008006" key="10">
    <source>
        <dbReference type="Google" id="ProtNLM"/>
    </source>
</evidence>
<feature type="domain" description="C2H2-type" evidence="7">
    <location>
        <begin position="205"/>
        <end position="232"/>
    </location>
</feature>
<dbReference type="InterPro" id="IPR013087">
    <property type="entry name" value="Znf_C2H2_type"/>
</dbReference>
<comment type="caution">
    <text evidence="8">The sequence shown here is derived from an EMBL/GenBank/DDBJ whole genome shotgun (WGS) entry which is preliminary data.</text>
</comment>
<dbReference type="CDD" id="cd18808">
    <property type="entry name" value="SF1_C_Upf1"/>
    <property type="match status" value="1"/>
</dbReference>
<dbReference type="PROSITE" id="PS50157">
    <property type="entry name" value="ZINC_FINGER_C2H2_2"/>
    <property type="match status" value="1"/>
</dbReference>
<dbReference type="PANTHER" id="PTHR10887:SF365">
    <property type="entry name" value="HELICASE WITH ZINC FINGER DOMAIN-RELATED"/>
    <property type="match status" value="1"/>
</dbReference>
<dbReference type="InterPro" id="IPR000571">
    <property type="entry name" value="Znf_CCCH"/>
</dbReference>
<dbReference type="SUPFAM" id="SSF90229">
    <property type="entry name" value="CCCH zinc finger"/>
    <property type="match status" value="1"/>
</dbReference>
<feature type="zinc finger region" description="C3H1-type" evidence="4">
    <location>
        <begin position="253"/>
        <end position="281"/>
    </location>
</feature>
<feature type="region of interest" description="Disordered" evidence="5">
    <location>
        <begin position="1486"/>
        <end position="1517"/>
    </location>
</feature>
<evidence type="ECO:0000259" key="6">
    <source>
        <dbReference type="PROSITE" id="PS50103"/>
    </source>
</evidence>
<feature type="region of interest" description="Disordered" evidence="5">
    <location>
        <begin position="128"/>
        <end position="163"/>
    </location>
</feature>
<feature type="compositionally biased region" description="Low complexity" evidence="5">
    <location>
        <begin position="1163"/>
        <end position="1173"/>
    </location>
</feature>
<feature type="compositionally biased region" description="Pro residues" evidence="5">
    <location>
        <begin position="1174"/>
        <end position="1195"/>
    </location>
</feature>
<dbReference type="Proteomes" id="UP001209878">
    <property type="component" value="Unassembled WGS sequence"/>
</dbReference>
<keyword evidence="3 4" id="KW-0862">Zinc</keyword>
<evidence type="ECO:0000256" key="5">
    <source>
        <dbReference type="SAM" id="MobiDB-lite"/>
    </source>
</evidence>
<feature type="domain" description="C3H1-type" evidence="6">
    <location>
        <begin position="253"/>
        <end position="281"/>
    </location>
</feature>
<proteinExistence type="predicted"/>
<evidence type="ECO:0000256" key="3">
    <source>
        <dbReference type="ARBA" id="ARBA00022833"/>
    </source>
</evidence>
<evidence type="ECO:0000259" key="7">
    <source>
        <dbReference type="PROSITE" id="PS50157"/>
    </source>
</evidence>
<evidence type="ECO:0000256" key="1">
    <source>
        <dbReference type="ARBA" id="ARBA00022723"/>
    </source>
</evidence>
<dbReference type="InterPro" id="IPR036855">
    <property type="entry name" value="Znf_CCCH_sf"/>
</dbReference>
<evidence type="ECO:0000256" key="4">
    <source>
        <dbReference type="PROSITE-ProRule" id="PRU00723"/>
    </source>
</evidence>
<dbReference type="EMBL" id="JAODUO010000266">
    <property type="protein sequence ID" value="KAK2184408.1"/>
    <property type="molecule type" value="Genomic_DNA"/>
</dbReference>
<keyword evidence="9" id="KW-1185">Reference proteome</keyword>
<feature type="compositionally biased region" description="Basic and acidic residues" evidence="5">
    <location>
        <begin position="142"/>
        <end position="154"/>
    </location>
</feature>
<evidence type="ECO:0000313" key="8">
    <source>
        <dbReference type="EMBL" id="KAK2184408.1"/>
    </source>
</evidence>
<dbReference type="InterPro" id="IPR041677">
    <property type="entry name" value="DNA2/NAM7_AAA_11"/>
</dbReference>
<dbReference type="PANTHER" id="PTHR10887">
    <property type="entry name" value="DNA2/NAM7 HELICASE FAMILY"/>
    <property type="match status" value="1"/>
</dbReference>
<keyword evidence="2 4" id="KW-0863">Zinc-finger</keyword>
<feature type="region of interest" description="Disordered" evidence="5">
    <location>
        <begin position="1150"/>
        <end position="1217"/>
    </location>
</feature>
<dbReference type="PROSITE" id="PS50103">
    <property type="entry name" value="ZF_C3H1"/>
    <property type="match status" value="1"/>
</dbReference>
<dbReference type="InterPro" id="IPR047187">
    <property type="entry name" value="SF1_C_Upf1"/>
</dbReference>
<dbReference type="GO" id="GO:0004386">
    <property type="term" value="F:helicase activity"/>
    <property type="evidence" value="ECO:0007669"/>
    <property type="project" value="InterPro"/>
</dbReference>
<dbReference type="Gene3D" id="3.40.50.300">
    <property type="entry name" value="P-loop containing nucleotide triphosphate hydrolases"/>
    <property type="match status" value="2"/>
</dbReference>
<dbReference type="SUPFAM" id="SSF52540">
    <property type="entry name" value="P-loop containing nucleoside triphosphate hydrolases"/>
    <property type="match status" value="1"/>
</dbReference>
<name>A0AAD9NXS9_RIDPI</name>
<dbReference type="InterPro" id="IPR041679">
    <property type="entry name" value="DNA2/NAM7-like_C"/>
</dbReference>
<dbReference type="FunFam" id="3.40.50.300:FF:000419">
    <property type="entry name" value="Probable helicase with zinc finger domain"/>
    <property type="match status" value="1"/>
</dbReference>
<dbReference type="Gene3D" id="1.25.40.10">
    <property type="entry name" value="Tetratricopeptide repeat domain"/>
    <property type="match status" value="1"/>
</dbReference>
<accession>A0AAD9NXS9</accession>
<dbReference type="Pfam" id="PF13087">
    <property type="entry name" value="AAA_12"/>
    <property type="match status" value="1"/>
</dbReference>
<protein>
    <recommendedName>
        <fullName evidence="10">Helicase with zinc finger domain</fullName>
    </recommendedName>
</protein>
<feature type="region of interest" description="Disordered" evidence="5">
    <location>
        <begin position="391"/>
        <end position="411"/>
    </location>
</feature>
<dbReference type="InterPro" id="IPR045055">
    <property type="entry name" value="DNA2/NAM7-like"/>
</dbReference>
<evidence type="ECO:0000256" key="2">
    <source>
        <dbReference type="ARBA" id="ARBA00022771"/>
    </source>
</evidence>
<dbReference type="PROSITE" id="PS00028">
    <property type="entry name" value="ZINC_FINGER_C2H2_1"/>
    <property type="match status" value="1"/>
</dbReference>
<feature type="region of interest" description="Disordered" evidence="5">
    <location>
        <begin position="1589"/>
        <end position="1610"/>
    </location>
</feature>
<dbReference type="GO" id="GO:0008270">
    <property type="term" value="F:zinc ion binding"/>
    <property type="evidence" value="ECO:0007669"/>
    <property type="project" value="UniProtKB-KW"/>
</dbReference>
<dbReference type="InterPro" id="IPR027417">
    <property type="entry name" value="P-loop_NTPase"/>
</dbReference>
<evidence type="ECO:0000313" key="9">
    <source>
        <dbReference type="Proteomes" id="UP001209878"/>
    </source>
</evidence>
<dbReference type="Pfam" id="PF13086">
    <property type="entry name" value="AAA_11"/>
    <property type="match status" value="2"/>
</dbReference>
<feature type="region of interest" description="Disordered" evidence="5">
    <location>
        <begin position="1688"/>
        <end position="1711"/>
    </location>
</feature>
<organism evidence="8 9">
    <name type="scientific">Ridgeia piscesae</name>
    <name type="common">Tubeworm</name>
    <dbReference type="NCBI Taxonomy" id="27915"/>
    <lineage>
        <taxon>Eukaryota</taxon>
        <taxon>Metazoa</taxon>
        <taxon>Spiralia</taxon>
        <taxon>Lophotrochozoa</taxon>
        <taxon>Annelida</taxon>
        <taxon>Polychaeta</taxon>
        <taxon>Sedentaria</taxon>
        <taxon>Canalipalpata</taxon>
        <taxon>Sabellida</taxon>
        <taxon>Siboglinidae</taxon>
        <taxon>Ridgeia</taxon>
    </lineage>
</organism>
<gene>
    <name evidence="8" type="ORF">NP493_264g01027</name>
</gene>
<keyword evidence="1 4" id="KW-0479">Metal-binding</keyword>
<sequence length="1737" mass="192852">MDSSVVSSATKLFQNGQYTEALSAYTAALADPVSGPLDMRISLLFNRSACYLKLKQFDKVVQDCDTILSESTLNGKALGRKIKALWSLRRFKEAENQIKQWIKADPDNEQARKELTRLDIIVRALQDQEGEEDTLDETIASTEERLPPEGKEDDVSGTGSSPNNIGMVAAPAASNIVMSVNHKSSDGSDGRPTAANHFTLHPLAIRCSGCDATFSSQQELKSHTCSHSQEAPPVHHNGTNPWMFRPPPRGLTSTEYTKCPRFFGEGTCRFGDNCSHAHSEAELEEWRKRFEQHKEHLQLAHKTDVGSNKFASQLLEKWLTASNNEAVMVNALDGLNVHLSCNASVTMTSKHCSHTWLFTLTSKMSMHRMALLEDDMRSHFQVVAVTVGPKRSQKGQKIDDNGQGWTNPQFDENASANDQVFRVKILFRTEIYGTFRQSVVFDFGSEPVLVQELCVDSSPVVDLDQLNQDLVVSDTARWDAVTRTIVHFEPKVDKTDAVDEELLRRYPAPKATTFTASEILLEPEHTAANYVTRMHQLLSIEEMARHASIAKFNVKSALQIVDRFLLMPSMLSNARFAQNGELFARLKLVSDISEDTLQGRLILQNVYTVLLAPSDKKKHQHCDNKVYEALVEEKGKNFIFMRLSATCVKDLQLKPDTNFPAEVQFQLNRLPLCEMHLAIDRLRCLPLIFPSSDFPPDTTWNRNVPSHLDDRLNTKQKEAVVAMTTPASGNVPPILIIGPYGTGKTFTLAQAAIEIVKMENTRVLICTHSNSAADLYIKDYFHPYVEAGHKEVTPLRIFYHHREQGRFFRRPTKEDVEKHRIIVATLSTSRDLYNLQLGPGYFTHILLDEAAQAMEVETIMPLALAHSNTRVILAGDHMQLSPEVHSDFTRDRNLHVSFLERLYDAYNTQHPCRILLCENYRSHEAIVDFTSELFYDSRLIASGNQPRHHTFYPLTFFTARGEDVQHQNSTTFYNNSEVYEVVERVAELRKVWPESWGTLEDHNIGVVAPYADQVAHIRSEMRKRKMYSVSVERVLNVQGKQFRAIFLSTVRTRHTCSPDSSHEDFMDYGFLSNVKLLNTAITRGQSLVAVVGDPVALCSVGKCRKLWERFIEICSQQGSLYGTTWSDLRMQLDDVELKKTYILNPLAPEFVPTKRRPSPPSPSISSLTLEPPLMMEPPPPTPQQPPPPAPPPSQTVPPWLTAPRLKAPLPPGANPQTTQMAVQNMMFQRMPYGVAPPQQGAALHRGPIPFLKSEMSPKSPSGGEAVKLASPHLLSPAGVSTSTSGGGGDAHGVHGDSRVLHGIPLLSDPGYALHQWPAMLPPHMCKPPFPPNPHLAAGARSVVPLPVPQSLMMPPARGMLPRWPSPNTYMGAHFPGAPVPGMAPGHGHVNPAGLSSPGGRVKTTTPASQVQFLPTACNVQGATSHPRVTSDPMQHHAPLHAIAKVAQMNSVAGSMSPTFRNHDDQQQAARMQGHAAEGHRSPQFWHSMQPNGMDNQSPGGARRHVQHEPNGSMLSNSKLHMLNDPLRIETSAAVDMPYYTANEKEYHRSMYGETHQRAAAVATAAAPTNMQWSTRDNNLLCVQRPGQMPPGGWQAQRLGPQHPPDEVNPEDDDLNDLIQPSIVDHMVRFIERSLDDMPAPENELANIHIGHGSVAMPGETTPPGDKVPLYLRGSGKGSQQSYASAVRSRPISLNPGLPELDSDDADLTASEPNPLDVLKNLNIKASPGTQAFYQYFS</sequence>
<reference evidence="8" key="1">
    <citation type="journal article" date="2023" name="Mol. Biol. Evol.">
        <title>Third-Generation Sequencing Reveals the Adaptive Role of the Epigenome in Three Deep-Sea Polychaetes.</title>
        <authorList>
            <person name="Perez M."/>
            <person name="Aroh O."/>
            <person name="Sun Y."/>
            <person name="Lan Y."/>
            <person name="Juniper S.K."/>
            <person name="Young C.R."/>
            <person name="Angers B."/>
            <person name="Qian P.Y."/>
        </authorList>
    </citation>
    <scope>NUCLEOTIDE SEQUENCE</scope>
    <source>
        <strain evidence="8">R07B-5</strain>
    </source>
</reference>
<dbReference type="GO" id="GO:0005829">
    <property type="term" value="C:cytosol"/>
    <property type="evidence" value="ECO:0007669"/>
    <property type="project" value="TreeGrafter"/>
</dbReference>